<protein>
    <submittedName>
        <fullName evidence="3">2-keto-4-pentenoate hydratase/2-oxohepta-3-ene-1,7-dioic acid hydratase in catechol pathway</fullName>
    </submittedName>
</protein>
<reference evidence="3 4" key="1">
    <citation type="submission" date="2020-08" db="EMBL/GenBank/DDBJ databases">
        <title>Sequencing the genomes of 1000 actinobacteria strains.</title>
        <authorList>
            <person name="Klenk H.-P."/>
        </authorList>
    </citation>
    <scope>NUCLEOTIDE SEQUENCE [LARGE SCALE GENOMIC DNA]</scope>
    <source>
        <strain evidence="3 4">DSM 46659</strain>
    </source>
</reference>
<dbReference type="PANTHER" id="PTHR43211:SF1">
    <property type="entry name" value="BLL6422 PROTEIN"/>
    <property type="match status" value="1"/>
</dbReference>
<dbReference type="AlphaFoldDB" id="A0A7W9YEM7"/>
<proteinExistence type="predicted"/>
<feature type="domain" description="Fumarylacetoacetase-like C-terminal" evidence="2">
    <location>
        <begin position="4"/>
        <end position="129"/>
    </location>
</feature>
<gene>
    <name evidence="3" type="ORF">HNR23_000565</name>
</gene>
<dbReference type="InterPro" id="IPR011234">
    <property type="entry name" value="Fumarylacetoacetase-like_C"/>
</dbReference>
<dbReference type="InterPro" id="IPR036663">
    <property type="entry name" value="Fumarylacetoacetase_C_sf"/>
</dbReference>
<evidence type="ECO:0000313" key="3">
    <source>
        <dbReference type="EMBL" id="MBB6170505.1"/>
    </source>
</evidence>
<dbReference type="EMBL" id="JACHDS010000001">
    <property type="protein sequence ID" value="MBB6170505.1"/>
    <property type="molecule type" value="Genomic_DNA"/>
</dbReference>
<sequence>MQVDLSLCKDKDAASTFGPWLVTADELEPRRDGDGFLRLALTAEVNGEVVSTDLLSNMSWTFEEMAAYASRGGTLLRKGDVLGSSTCGNGGCPAESWGRTGDQSPPPREPRDVVTLTMEGTGSVLNRIVEGTAPVPIPHGRERPRSRP</sequence>
<dbReference type="GO" id="GO:0003824">
    <property type="term" value="F:catalytic activity"/>
    <property type="evidence" value="ECO:0007669"/>
    <property type="project" value="InterPro"/>
</dbReference>
<dbReference type="Pfam" id="PF01557">
    <property type="entry name" value="FAA_hydrolase"/>
    <property type="match status" value="1"/>
</dbReference>
<accession>A0A7W9YEM7</accession>
<evidence type="ECO:0000313" key="4">
    <source>
        <dbReference type="Proteomes" id="UP000546642"/>
    </source>
</evidence>
<comment type="caution">
    <text evidence="3">The sequence shown here is derived from an EMBL/GenBank/DDBJ whole genome shotgun (WGS) entry which is preliminary data.</text>
</comment>
<name>A0A7W9YEM7_9ACTN</name>
<dbReference type="Gene3D" id="3.90.850.10">
    <property type="entry name" value="Fumarylacetoacetase-like, C-terminal domain"/>
    <property type="match status" value="1"/>
</dbReference>
<feature type="compositionally biased region" description="Basic and acidic residues" evidence="1">
    <location>
        <begin position="139"/>
        <end position="148"/>
    </location>
</feature>
<evidence type="ECO:0000259" key="2">
    <source>
        <dbReference type="Pfam" id="PF01557"/>
    </source>
</evidence>
<dbReference type="SUPFAM" id="SSF56529">
    <property type="entry name" value="FAH"/>
    <property type="match status" value="1"/>
</dbReference>
<dbReference type="Proteomes" id="UP000546642">
    <property type="component" value="Unassembled WGS sequence"/>
</dbReference>
<organism evidence="3 4">
    <name type="scientific">Nocardiopsis mwathae</name>
    <dbReference type="NCBI Taxonomy" id="1472723"/>
    <lineage>
        <taxon>Bacteria</taxon>
        <taxon>Bacillati</taxon>
        <taxon>Actinomycetota</taxon>
        <taxon>Actinomycetes</taxon>
        <taxon>Streptosporangiales</taxon>
        <taxon>Nocardiopsidaceae</taxon>
        <taxon>Nocardiopsis</taxon>
    </lineage>
</organism>
<feature type="region of interest" description="Disordered" evidence="1">
    <location>
        <begin position="129"/>
        <end position="148"/>
    </location>
</feature>
<keyword evidence="4" id="KW-1185">Reference proteome</keyword>
<evidence type="ECO:0000256" key="1">
    <source>
        <dbReference type="SAM" id="MobiDB-lite"/>
    </source>
</evidence>
<dbReference type="PANTHER" id="PTHR43211">
    <property type="entry name" value="FUMARYLACETOACETATE HYDROLASE"/>
    <property type="match status" value="1"/>
</dbReference>
<feature type="region of interest" description="Disordered" evidence="1">
    <location>
        <begin position="87"/>
        <end position="112"/>
    </location>
</feature>